<accession>T1KSA0</accession>
<evidence type="ECO:0000313" key="3">
    <source>
        <dbReference type="Proteomes" id="UP000015104"/>
    </source>
</evidence>
<evidence type="ECO:0000256" key="1">
    <source>
        <dbReference type="SAM" id="SignalP"/>
    </source>
</evidence>
<gene>
    <name evidence="2" type="primary">107366628</name>
</gene>
<feature type="chain" id="PRO_5004581733" evidence="1">
    <location>
        <begin position="22"/>
        <end position="214"/>
    </location>
</feature>
<evidence type="ECO:0000313" key="2">
    <source>
        <dbReference type="EnsemblMetazoa" id="tetur19g02390.1"/>
    </source>
</evidence>
<feature type="signal peptide" evidence="1">
    <location>
        <begin position="1"/>
        <end position="21"/>
    </location>
</feature>
<reference evidence="3" key="1">
    <citation type="submission" date="2011-08" db="EMBL/GenBank/DDBJ databases">
        <authorList>
            <person name="Rombauts S."/>
        </authorList>
    </citation>
    <scope>NUCLEOTIDE SEQUENCE</scope>
    <source>
        <strain evidence="3">London</strain>
    </source>
</reference>
<dbReference type="EMBL" id="CAEY01000424">
    <property type="status" value="NOT_ANNOTATED_CDS"/>
    <property type="molecule type" value="Genomic_DNA"/>
</dbReference>
<dbReference type="OMA" id="IWAMRNT"/>
<dbReference type="EnsemblMetazoa" id="tetur19g02390.1">
    <property type="protein sequence ID" value="tetur19g02390.1"/>
    <property type="gene ID" value="tetur19g02390"/>
</dbReference>
<dbReference type="HOGENOM" id="CLU_1268383_0_0_1"/>
<dbReference type="KEGG" id="tut:107366628"/>
<organism evidence="2 3">
    <name type="scientific">Tetranychus urticae</name>
    <name type="common">Two-spotted spider mite</name>
    <dbReference type="NCBI Taxonomy" id="32264"/>
    <lineage>
        <taxon>Eukaryota</taxon>
        <taxon>Metazoa</taxon>
        <taxon>Ecdysozoa</taxon>
        <taxon>Arthropoda</taxon>
        <taxon>Chelicerata</taxon>
        <taxon>Arachnida</taxon>
        <taxon>Acari</taxon>
        <taxon>Acariformes</taxon>
        <taxon>Trombidiformes</taxon>
        <taxon>Prostigmata</taxon>
        <taxon>Eleutherengona</taxon>
        <taxon>Raphignathae</taxon>
        <taxon>Tetranychoidea</taxon>
        <taxon>Tetranychidae</taxon>
        <taxon>Tetranychus</taxon>
    </lineage>
</organism>
<sequence length="214" mass="23442">MVRSLLTLTCLLVIPAVIVLAADEPVTEPIPLLLWASSDPAEDKEVSKINPVKFFNFLEDNREQFANKSGDIIGLGLFLSTHGQESGTEGTLWPAVLAKIAFKKATGITEEKEHGLPSLVAWAMRNTGPGTSNPSIDRKTLVEFIFYHKTGILKLLTAGDVDGLVAYFDGTKSESGTKKLDWKSIVTDLKDNRQLFKYACGFLGLQLCDRTKAL</sequence>
<reference evidence="2" key="2">
    <citation type="submission" date="2015-06" db="UniProtKB">
        <authorList>
            <consortium name="EnsemblMetazoa"/>
        </authorList>
    </citation>
    <scope>IDENTIFICATION</scope>
</reference>
<protein>
    <submittedName>
        <fullName evidence="2">Uncharacterized protein</fullName>
    </submittedName>
</protein>
<dbReference type="OrthoDB" id="10359298at2759"/>
<dbReference type="AlphaFoldDB" id="T1KSA0"/>
<keyword evidence="1" id="KW-0732">Signal</keyword>
<name>T1KSA0_TETUR</name>
<dbReference type="Proteomes" id="UP000015104">
    <property type="component" value="Unassembled WGS sequence"/>
</dbReference>
<proteinExistence type="predicted"/>
<keyword evidence="3" id="KW-1185">Reference proteome</keyword>